<evidence type="ECO:0000256" key="1">
    <source>
        <dbReference type="ARBA" id="ARBA00001971"/>
    </source>
</evidence>
<evidence type="ECO:0000256" key="13">
    <source>
        <dbReference type="PIRSR" id="PIRSR602401-1"/>
    </source>
</evidence>
<sequence>MNSTILQYDHFITASMLVSLLVILYLRSIARWRDRTLGRPLPPGPRPLPILGNMLNMPRSRQWISYRDLSRVFGDVLHFRILTQSVVVLGSPEAIYELLDKRAAITSDRVQSPMIELSGSSFNLGFMPYGQRWRHHRRSFWQHFRPEAVGAYRRTQQSVAHMCLQKLCDNPSDLRKIIHFNFTMVTLKVGYDIDIDDEDDEYAKIAQEALEGPVEGLVPGKFLVEFLPFLRHIPPWFPGATSQRLWAKWQAAGERLKNVPFSRAKAKLASGEMNDSIAARLLERLADRGISSSEEEEIVQDVVAVAFEGGTDTVLSATLSVFSGVSLHPEVLRKAHAELDAVVGPHRLPEFTDRDSLVYVNAIIKEALRWHSVAPFGSPHATTADDIFCGYFIPTGTMLIPNIWACMHDPDVYEDPDVFRPERFIRDGKLDSTVQDPAAFVFGFGRRQVSIRRICPGRYFAEAALFINIACALHVFNITQPLGEDGQPIEIKPGHTDSLISYPEDYRCTIKPRSAAAETLIRSHATAARQALNKLD</sequence>
<feature type="binding site" description="axial binding residue" evidence="13">
    <location>
        <position position="455"/>
    </location>
    <ligand>
        <name>heme</name>
        <dbReference type="ChEBI" id="CHEBI:30413"/>
    </ligand>
    <ligandPart>
        <name>Fe</name>
        <dbReference type="ChEBI" id="CHEBI:18248"/>
    </ligandPart>
</feature>
<proteinExistence type="inferred from homology"/>
<dbReference type="PANTHER" id="PTHR46300:SF7">
    <property type="entry name" value="P450, PUTATIVE (EUROFUNG)-RELATED"/>
    <property type="match status" value="1"/>
</dbReference>
<comment type="pathway">
    <text evidence="3">Secondary metabolite biosynthesis.</text>
</comment>
<keyword evidence="7 13" id="KW-0479">Metal-binding</keyword>
<evidence type="ECO:0000256" key="4">
    <source>
        <dbReference type="ARBA" id="ARBA00010617"/>
    </source>
</evidence>
<dbReference type="GO" id="GO:0004497">
    <property type="term" value="F:monooxygenase activity"/>
    <property type="evidence" value="ECO:0007669"/>
    <property type="project" value="UniProtKB-KW"/>
</dbReference>
<comment type="cofactor">
    <cofactor evidence="1 13">
        <name>heme</name>
        <dbReference type="ChEBI" id="CHEBI:30413"/>
    </cofactor>
</comment>
<dbReference type="GO" id="GO:0016020">
    <property type="term" value="C:membrane"/>
    <property type="evidence" value="ECO:0007669"/>
    <property type="project" value="UniProtKB-SubCell"/>
</dbReference>
<dbReference type="InterPro" id="IPR002401">
    <property type="entry name" value="Cyt_P450_E_grp-I"/>
</dbReference>
<evidence type="ECO:0000313" key="15">
    <source>
        <dbReference type="EMBL" id="TBU24745.1"/>
    </source>
</evidence>
<evidence type="ECO:0000256" key="2">
    <source>
        <dbReference type="ARBA" id="ARBA00004167"/>
    </source>
</evidence>
<dbReference type="AlphaFoldDB" id="A0A4Q9MBY5"/>
<dbReference type="SUPFAM" id="SSF48264">
    <property type="entry name" value="Cytochrome P450"/>
    <property type="match status" value="1"/>
</dbReference>
<evidence type="ECO:0000256" key="14">
    <source>
        <dbReference type="SAM" id="Phobius"/>
    </source>
</evidence>
<keyword evidence="9" id="KW-0560">Oxidoreductase</keyword>
<dbReference type="GO" id="GO:0016705">
    <property type="term" value="F:oxidoreductase activity, acting on paired donors, with incorporation or reduction of molecular oxygen"/>
    <property type="evidence" value="ECO:0007669"/>
    <property type="project" value="InterPro"/>
</dbReference>
<feature type="transmembrane region" description="Helical" evidence="14">
    <location>
        <begin position="6"/>
        <end position="26"/>
    </location>
</feature>
<evidence type="ECO:0000256" key="8">
    <source>
        <dbReference type="ARBA" id="ARBA00022989"/>
    </source>
</evidence>
<dbReference type="InterPro" id="IPR050364">
    <property type="entry name" value="Cytochrome_P450_fung"/>
</dbReference>
<evidence type="ECO:0000256" key="12">
    <source>
        <dbReference type="ARBA" id="ARBA00023136"/>
    </source>
</evidence>
<comment type="subcellular location">
    <subcellularLocation>
        <location evidence="2">Membrane</location>
        <topology evidence="2">Single-pass membrane protein</topology>
    </subcellularLocation>
</comment>
<evidence type="ECO:0000256" key="3">
    <source>
        <dbReference type="ARBA" id="ARBA00005179"/>
    </source>
</evidence>
<dbReference type="GO" id="GO:0020037">
    <property type="term" value="F:heme binding"/>
    <property type="evidence" value="ECO:0007669"/>
    <property type="project" value="InterPro"/>
</dbReference>
<keyword evidence="11" id="KW-0503">Monooxygenase</keyword>
<keyword evidence="6 14" id="KW-0812">Transmembrane</keyword>
<dbReference type="EMBL" id="ML143473">
    <property type="protein sequence ID" value="TBU24745.1"/>
    <property type="molecule type" value="Genomic_DNA"/>
</dbReference>
<evidence type="ECO:0000256" key="6">
    <source>
        <dbReference type="ARBA" id="ARBA00022692"/>
    </source>
</evidence>
<name>A0A4Q9MBY5_9APHY</name>
<dbReference type="Proteomes" id="UP000292957">
    <property type="component" value="Unassembled WGS sequence"/>
</dbReference>
<organism evidence="15">
    <name type="scientific">Dichomitus squalens</name>
    <dbReference type="NCBI Taxonomy" id="114155"/>
    <lineage>
        <taxon>Eukaryota</taxon>
        <taxon>Fungi</taxon>
        <taxon>Dikarya</taxon>
        <taxon>Basidiomycota</taxon>
        <taxon>Agaricomycotina</taxon>
        <taxon>Agaricomycetes</taxon>
        <taxon>Polyporales</taxon>
        <taxon>Polyporaceae</taxon>
        <taxon>Dichomitus</taxon>
    </lineage>
</organism>
<dbReference type="PRINTS" id="PR00463">
    <property type="entry name" value="EP450I"/>
</dbReference>
<accession>A0A4Q9MBY5</accession>
<dbReference type="Gene3D" id="1.10.630.10">
    <property type="entry name" value="Cytochrome P450"/>
    <property type="match status" value="1"/>
</dbReference>
<dbReference type="InterPro" id="IPR001128">
    <property type="entry name" value="Cyt_P450"/>
</dbReference>
<evidence type="ECO:0000256" key="11">
    <source>
        <dbReference type="ARBA" id="ARBA00023033"/>
    </source>
</evidence>
<evidence type="ECO:0000256" key="5">
    <source>
        <dbReference type="ARBA" id="ARBA00022617"/>
    </source>
</evidence>
<keyword evidence="5 13" id="KW-0349">Heme</keyword>
<comment type="similarity">
    <text evidence="4">Belongs to the cytochrome P450 family.</text>
</comment>
<evidence type="ECO:0000256" key="7">
    <source>
        <dbReference type="ARBA" id="ARBA00022723"/>
    </source>
</evidence>
<dbReference type="Pfam" id="PF00067">
    <property type="entry name" value="p450"/>
    <property type="match status" value="1"/>
</dbReference>
<reference evidence="15" key="1">
    <citation type="submission" date="2019-01" db="EMBL/GenBank/DDBJ databases">
        <title>Draft genome sequences of three monokaryotic isolates of the white-rot basidiomycete fungus Dichomitus squalens.</title>
        <authorList>
            <consortium name="DOE Joint Genome Institute"/>
            <person name="Lopez S.C."/>
            <person name="Andreopoulos B."/>
            <person name="Pangilinan J."/>
            <person name="Lipzen A."/>
            <person name="Riley R."/>
            <person name="Ahrendt S."/>
            <person name="Ng V."/>
            <person name="Barry K."/>
            <person name="Daum C."/>
            <person name="Grigoriev I.V."/>
            <person name="Hilden K.S."/>
            <person name="Makela M.R."/>
            <person name="de Vries R.P."/>
        </authorList>
    </citation>
    <scope>NUCLEOTIDE SEQUENCE [LARGE SCALE GENOMIC DNA]</scope>
    <source>
        <strain evidence="15">OM18370.1</strain>
    </source>
</reference>
<dbReference type="InterPro" id="IPR036396">
    <property type="entry name" value="Cyt_P450_sf"/>
</dbReference>
<dbReference type="GO" id="GO:0005506">
    <property type="term" value="F:iron ion binding"/>
    <property type="evidence" value="ECO:0007669"/>
    <property type="project" value="InterPro"/>
</dbReference>
<protein>
    <submittedName>
        <fullName evidence="15">Cytochrome P450</fullName>
    </submittedName>
</protein>
<keyword evidence="12 14" id="KW-0472">Membrane</keyword>
<dbReference type="CDD" id="cd11065">
    <property type="entry name" value="CYP64-like"/>
    <property type="match status" value="1"/>
</dbReference>
<evidence type="ECO:0000256" key="10">
    <source>
        <dbReference type="ARBA" id="ARBA00023004"/>
    </source>
</evidence>
<keyword evidence="10 13" id="KW-0408">Iron</keyword>
<gene>
    <name evidence="15" type="ORF">BD311DRAFT_671125</name>
</gene>
<keyword evidence="8 14" id="KW-1133">Transmembrane helix</keyword>
<evidence type="ECO:0000256" key="9">
    <source>
        <dbReference type="ARBA" id="ARBA00023002"/>
    </source>
</evidence>
<dbReference type="PANTHER" id="PTHR46300">
    <property type="entry name" value="P450, PUTATIVE (EUROFUNG)-RELATED-RELATED"/>
    <property type="match status" value="1"/>
</dbReference>
<dbReference type="OrthoDB" id="2789670at2759"/>